<evidence type="ECO:0000256" key="1">
    <source>
        <dbReference type="ARBA" id="ARBA00010824"/>
    </source>
</evidence>
<dbReference type="OrthoDB" id="24613at2157"/>
<dbReference type="Proteomes" id="UP000199199">
    <property type="component" value="Unassembled WGS sequence"/>
</dbReference>
<dbReference type="HAMAP" id="MF_00498">
    <property type="entry name" value="UPF0179"/>
    <property type="match status" value="1"/>
</dbReference>
<proteinExistence type="inferred from homology"/>
<organism evidence="3 4">
    <name type="scientific">Halostagnicola kamekurae</name>
    <dbReference type="NCBI Taxonomy" id="619731"/>
    <lineage>
        <taxon>Archaea</taxon>
        <taxon>Methanobacteriati</taxon>
        <taxon>Methanobacteriota</taxon>
        <taxon>Stenosarchaea group</taxon>
        <taxon>Halobacteria</taxon>
        <taxon>Halobacteriales</taxon>
        <taxon>Natrialbaceae</taxon>
        <taxon>Halostagnicola</taxon>
    </lineage>
</organism>
<name>A0A1I6SM85_9EURY</name>
<protein>
    <recommendedName>
        <fullName evidence="2">UPF0179 protein SAMN04488556_2781</fullName>
    </recommendedName>
</protein>
<dbReference type="EMBL" id="FOZS01000002">
    <property type="protein sequence ID" value="SFS78051.1"/>
    <property type="molecule type" value="Genomic_DNA"/>
</dbReference>
<evidence type="ECO:0000313" key="4">
    <source>
        <dbReference type="Proteomes" id="UP000199199"/>
    </source>
</evidence>
<evidence type="ECO:0000313" key="3">
    <source>
        <dbReference type="EMBL" id="SFS78051.1"/>
    </source>
</evidence>
<dbReference type="AlphaFoldDB" id="A0A1I6SM85"/>
<evidence type="ECO:0000256" key="2">
    <source>
        <dbReference type="HAMAP-Rule" id="MF_00498"/>
    </source>
</evidence>
<reference evidence="4" key="1">
    <citation type="submission" date="2016-10" db="EMBL/GenBank/DDBJ databases">
        <authorList>
            <person name="Varghese N."/>
            <person name="Submissions S."/>
        </authorList>
    </citation>
    <scope>NUCLEOTIDE SEQUENCE [LARGE SCALE GENOMIC DNA]</scope>
    <source>
        <strain evidence="4">DSM 22427</strain>
    </source>
</reference>
<dbReference type="RefSeq" id="WP_092905188.1">
    <property type="nucleotide sequence ID" value="NZ_FOZS01000002.1"/>
</dbReference>
<dbReference type="PANTHER" id="PTHR40699">
    <property type="entry name" value="UPF0179 PROTEIN MJ1627"/>
    <property type="match status" value="1"/>
</dbReference>
<keyword evidence="4" id="KW-1185">Reference proteome</keyword>
<gene>
    <name evidence="3" type="ORF">SAMN04488556_2781</name>
</gene>
<dbReference type="InterPro" id="IPR005369">
    <property type="entry name" value="UPF0179"/>
</dbReference>
<accession>A0A1I6SM85</accession>
<dbReference type="Pfam" id="PF03684">
    <property type="entry name" value="UPF0179"/>
    <property type="match status" value="1"/>
</dbReference>
<sequence length="148" mass="16203">MSTVTLLGTRLAEPGTEFVYHGEADACEGCPYRSQCLNLSEETKYRVTSIRENAQTLECGVHDGGVRAVEVEPVSVTANVRKKGAYAGSTNSLPGSCPYVECPSHEYCEPDGVDLDGEYRIREIVGDPPHDVCHLNRSLQQVELEVED</sequence>
<dbReference type="PANTHER" id="PTHR40699:SF1">
    <property type="entry name" value="UPF0179 PROTEIN MJ1627"/>
    <property type="match status" value="1"/>
</dbReference>
<comment type="similarity">
    <text evidence="1 2">Belongs to the UPF0179 family.</text>
</comment>